<dbReference type="PROSITE" id="PS51257">
    <property type="entry name" value="PROKAR_LIPOPROTEIN"/>
    <property type="match status" value="1"/>
</dbReference>
<dbReference type="OrthoDB" id="2659991at2"/>
<organism evidence="1 2">
    <name type="scientific">Cohnella luojiensis</name>
    <dbReference type="NCBI Taxonomy" id="652876"/>
    <lineage>
        <taxon>Bacteria</taxon>
        <taxon>Bacillati</taxon>
        <taxon>Bacillota</taxon>
        <taxon>Bacilli</taxon>
        <taxon>Bacillales</taxon>
        <taxon>Paenibacillaceae</taxon>
        <taxon>Cohnella</taxon>
    </lineage>
</organism>
<dbReference type="AlphaFoldDB" id="A0A4Y8LW93"/>
<evidence type="ECO:0000313" key="2">
    <source>
        <dbReference type="Proteomes" id="UP000297900"/>
    </source>
</evidence>
<dbReference type="EMBL" id="SOMN01000020">
    <property type="protein sequence ID" value="TFE25242.1"/>
    <property type="molecule type" value="Genomic_DNA"/>
</dbReference>
<comment type="caution">
    <text evidence="1">The sequence shown here is derived from an EMBL/GenBank/DDBJ whole genome shotgun (WGS) entry which is preliminary data.</text>
</comment>
<accession>A0A4Y8LW93</accession>
<keyword evidence="2" id="KW-1185">Reference proteome</keyword>
<gene>
    <name evidence="1" type="ORF">E2980_14440</name>
</gene>
<sequence length="154" mass="17169">MKRIFGILFLYVVVLSGCTGESRLYSGIEKSDIVDISNVKNIEFIYQYKGHTENWAAHYIVFKMKDNDNHTSKMLLKYIGKKPGPTGELRYAYQTEGGGDGSGTMSNAESENQIYNLGSSGGNGAIAAEDSIVKMQVYWNGNTEDFELKPEMNQ</sequence>
<reference evidence="1 2" key="1">
    <citation type="submission" date="2019-03" db="EMBL/GenBank/DDBJ databases">
        <title>Cohnella endophytica sp. nov., a novel endophytic bacterium isolated from bark of Sonneratia apetala.</title>
        <authorList>
            <person name="Tuo L."/>
        </authorList>
    </citation>
    <scope>NUCLEOTIDE SEQUENCE [LARGE SCALE GENOMIC DNA]</scope>
    <source>
        <strain evidence="1 2">CCTCC AB 208254</strain>
    </source>
</reference>
<evidence type="ECO:0000313" key="1">
    <source>
        <dbReference type="EMBL" id="TFE25242.1"/>
    </source>
</evidence>
<dbReference type="Proteomes" id="UP000297900">
    <property type="component" value="Unassembled WGS sequence"/>
</dbReference>
<protein>
    <submittedName>
        <fullName evidence="1">Uncharacterized protein</fullName>
    </submittedName>
</protein>
<dbReference type="RefSeq" id="WP_135152898.1">
    <property type="nucleotide sequence ID" value="NZ_SOMN01000020.1"/>
</dbReference>
<name>A0A4Y8LW93_9BACL</name>
<proteinExistence type="predicted"/>